<keyword evidence="2" id="KW-1185">Reference proteome</keyword>
<comment type="caution">
    <text evidence="1">The sequence shown here is derived from an EMBL/GenBank/DDBJ whole genome shotgun (WGS) entry which is preliminary data.</text>
</comment>
<accession>A0A401IQ45</accession>
<protein>
    <submittedName>
        <fullName evidence="1">Uncharacterized protein</fullName>
    </submittedName>
</protein>
<dbReference type="Proteomes" id="UP000286848">
    <property type="component" value="Unassembled WGS sequence"/>
</dbReference>
<evidence type="ECO:0000313" key="2">
    <source>
        <dbReference type="Proteomes" id="UP000286848"/>
    </source>
</evidence>
<sequence>MISKTITSKYTGKKKYFTMHLTTQYRTSVGPGTVFCTAGGTTLGK</sequence>
<dbReference type="EMBL" id="BFFP01000001">
    <property type="protein sequence ID" value="GBG93630.1"/>
    <property type="molecule type" value="Genomic_DNA"/>
</dbReference>
<name>A0A401IQ45_9LACO</name>
<organism evidence="1 2">
    <name type="scientific">Ligilactobacillus salitolerans</name>
    <dbReference type="NCBI Taxonomy" id="1808352"/>
    <lineage>
        <taxon>Bacteria</taxon>
        <taxon>Bacillati</taxon>
        <taxon>Bacillota</taxon>
        <taxon>Bacilli</taxon>
        <taxon>Lactobacillales</taxon>
        <taxon>Lactobacillaceae</taxon>
        <taxon>Ligilactobacillus</taxon>
    </lineage>
</organism>
<gene>
    <name evidence="1" type="ORF">LFYK43_00890</name>
</gene>
<reference evidence="1 2" key="1">
    <citation type="journal article" date="2019" name="Int. J. Syst. Evol. Microbiol.">
        <title>Lactobacillus salitolerans sp. nov., a novel lactic acid bacterium isolated from spent mushroom substrates.</title>
        <authorList>
            <person name="Tohno M."/>
            <person name="Tanizawa Y."/>
            <person name="Kojima Y."/>
            <person name="Sakamoto M."/>
            <person name="Nakamura Y."/>
            <person name="Ohkuma M."/>
            <person name="Kobayashi H."/>
        </authorList>
    </citation>
    <scope>NUCLEOTIDE SEQUENCE [LARGE SCALE GENOMIC DNA]</scope>
    <source>
        <strain evidence="1 2">YK43</strain>
    </source>
</reference>
<proteinExistence type="predicted"/>
<evidence type="ECO:0000313" key="1">
    <source>
        <dbReference type="EMBL" id="GBG93630.1"/>
    </source>
</evidence>
<dbReference type="AlphaFoldDB" id="A0A401IQ45"/>